<keyword evidence="4" id="KW-1185">Reference proteome</keyword>
<evidence type="ECO:0000313" key="3">
    <source>
        <dbReference type="EMBL" id="MFC0202243.1"/>
    </source>
</evidence>
<feature type="transmembrane region" description="Helical" evidence="2">
    <location>
        <begin position="401"/>
        <end position="420"/>
    </location>
</feature>
<keyword evidence="1" id="KW-0175">Coiled coil</keyword>
<gene>
    <name evidence="3" type="ORF">ACFFIZ_18510</name>
</gene>
<accession>A0ABV6CND2</accession>
<comment type="caution">
    <text evidence="3">The sequence shown here is derived from an EMBL/GenBank/DDBJ whole genome shotgun (WGS) entry which is preliminary data.</text>
</comment>
<reference evidence="3 4" key="1">
    <citation type="submission" date="2024-09" db="EMBL/GenBank/DDBJ databases">
        <authorList>
            <person name="Sun Q."/>
            <person name="Mori K."/>
        </authorList>
    </citation>
    <scope>NUCLEOTIDE SEQUENCE [LARGE SCALE GENOMIC DNA]</scope>
    <source>
        <strain evidence="3 4">CCM 7904</strain>
    </source>
</reference>
<sequence length="484" mass="52743">MGPIVGMREFIGMLRRRGPVMALILMAGLYLSITYAMTLPRAYEAIAVIQVQPTLLNGGLGAGDADDTAMRLRLIEQRLMARSNVMDMIERYRLFEDAPEMSVNEKVAQFRSNARIDFIPTTGSVPGAGTAVSAMLITVRLGQAANAARVANDLAQQILTGSQASQARRQADLIAALQAEDQRAAQAIAEADAKLTAFRTQNAERLPENADFLATEQARLESQRDQLIRELQGLERERLALEVGATDTSTQTSLTQQLRVLEINLAQARATLAPNHPEVRRLEDQIEQLREGSMQLAPGVTRQVDLIREQEAALNAERTAIERRLPQIQDSIAAMPEVAAELAELQQQVAALEVPRAAITTRLSNAELEERLIAGDHGERMVLLETATEPQFPVSSGRRRVAVLGGGTSLMLALLAGILLELRRPILRTPAQVKKALGIEPIAVSPFRPTPRGQVRRRARDVASLAILLIGLVATMMSVAYSGS</sequence>
<dbReference type="InterPro" id="IPR050445">
    <property type="entry name" value="Bact_polysacc_biosynth/exp"/>
</dbReference>
<proteinExistence type="predicted"/>
<dbReference type="PANTHER" id="PTHR32309">
    <property type="entry name" value="TYROSINE-PROTEIN KINASE"/>
    <property type="match status" value="1"/>
</dbReference>
<dbReference type="EMBL" id="JBHLWQ010000180">
    <property type="protein sequence ID" value="MFC0202243.1"/>
    <property type="molecule type" value="Genomic_DNA"/>
</dbReference>
<protein>
    <submittedName>
        <fullName evidence="3">GumC family protein</fullName>
    </submittedName>
</protein>
<keyword evidence="2" id="KW-1133">Transmembrane helix</keyword>
<name>A0ABV6CND2_9RHOB</name>
<dbReference type="RefSeq" id="WP_265507530.1">
    <property type="nucleotide sequence ID" value="NZ_JAOTBE010000035.1"/>
</dbReference>
<evidence type="ECO:0000256" key="1">
    <source>
        <dbReference type="SAM" id="Coils"/>
    </source>
</evidence>
<keyword evidence="2" id="KW-0472">Membrane</keyword>
<feature type="transmembrane region" description="Helical" evidence="2">
    <location>
        <begin position="462"/>
        <end position="481"/>
    </location>
</feature>
<dbReference type="PANTHER" id="PTHR32309:SF31">
    <property type="entry name" value="CAPSULAR EXOPOLYSACCHARIDE FAMILY"/>
    <property type="match status" value="1"/>
</dbReference>
<feature type="coiled-coil region" evidence="1">
    <location>
        <begin position="174"/>
        <end position="271"/>
    </location>
</feature>
<dbReference type="Proteomes" id="UP001589795">
    <property type="component" value="Unassembled WGS sequence"/>
</dbReference>
<organism evidence="3 4">
    <name type="scientific">Paracoccus rhizosphaerae</name>
    <dbReference type="NCBI Taxonomy" id="1133347"/>
    <lineage>
        <taxon>Bacteria</taxon>
        <taxon>Pseudomonadati</taxon>
        <taxon>Pseudomonadota</taxon>
        <taxon>Alphaproteobacteria</taxon>
        <taxon>Rhodobacterales</taxon>
        <taxon>Paracoccaceae</taxon>
        <taxon>Paracoccus</taxon>
    </lineage>
</organism>
<evidence type="ECO:0000313" key="4">
    <source>
        <dbReference type="Proteomes" id="UP001589795"/>
    </source>
</evidence>
<keyword evidence="2" id="KW-0812">Transmembrane</keyword>
<evidence type="ECO:0000256" key="2">
    <source>
        <dbReference type="SAM" id="Phobius"/>
    </source>
</evidence>